<organism evidence="7 8">
    <name type="scientific">Rhizobium changzhiense</name>
    <dbReference type="NCBI Taxonomy" id="2692317"/>
    <lineage>
        <taxon>Bacteria</taxon>
        <taxon>Pseudomonadati</taxon>
        <taxon>Pseudomonadota</taxon>
        <taxon>Alphaproteobacteria</taxon>
        <taxon>Hyphomicrobiales</taxon>
        <taxon>Rhizobiaceae</taxon>
        <taxon>Rhizobium/Agrobacterium group</taxon>
        <taxon>Rhizobium</taxon>
    </lineage>
</organism>
<dbReference type="PROSITE" id="PS51194">
    <property type="entry name" value="HELICASE_CTER"/>
    <property type="match status" value="1"/>
</dbReference>
<keyword evidence="1" id="KW-0547">Nucleotide-binding</keyword>
<evidence type="ECO:0000256" key="1">
    <source>
        <dbReference type="ARBA" id="ARBA00022741"/>
    </source>
</evidence>
<feature type="domain" description="Helicase C-terminal" evidence="6">
    <location>
        <begin position="287"/>
        <end position="488"/>
    </location>
</feature>
<evidence type="ECO:0000313" key="7">
    <source>
        <dbReference type="EMBL" id="MBA5800729.1"/>
    </source>
</evidence>
<evidence type="ECO:0000259" key="6">
    <source>
        <dbReference type="PROSITE" id="PS51194"/>
    </source>
</evidence>
<gene>
    <name evidence="7" type="ORF">HX902_03710</name>
</gene>
<keyword evidence="3 7" id="KW-0347">Helicase</keyword>
<dbReference type="InterPro" id="IPR001650">
    <property type="entry name" value="Helicase_C-like"/>
</dbReference>
<dbReference type="InterPro" id="IPR011545">
    <property type="entry name" value="DEAD/DEAH_box_helicase_dom"/>
</dbReference>
<evidence type="ECO:0000313" key="8">
    <source>
        <dbReference type="Proteomes" id="UP000539787"/>
    </source>
</evidence>
<evidence type="ECO:0000256" key="4">
    <source>
        <dbReference type="ARBA" id="ARBA00022840"/>
    </source>
</evidence>
<keyword evidence="8" id="KW-1185">Reference proteome</keyword>
<dbReference type="Gene3D" id="3.40.50.300">
    <property type="entry name" value="P-loop containing nucleotide triphosphate hydrolases"/>
    <property type="match status" value="2"/>
</dbReference>
<feature type="domain" description="Helicase ATP-binding" evidence="5">
    <location>
        <begin position="114"/>
        <end position="248"/>
    </location>
</feature>
<accession>A0ABR6A285</accession>
<name>A0ABR6A285_9HYPH</name>
<dbReference type="GO" id="GO:0004386">
    <property type="term" value="F:helicase activity"/>
    <property type="evidence" value="ECO:0007669"/>
    <property type="project" value="UniProtKB-KW"/>
</dbReference>
<protein>
    <submittedName>
        <fullName evidence="7">DEAD/DEAH box helicase</fullName>
    </submittedName>
</protein>
<dbReference type="Proteomes" id="UP000539787">
    <property type="component" value="Unassembled WGS sequence"/>
</dbReference>
<dbReference type="SMART" id="SM00490">
    <property type="entry name" value="HELICc"/>
    <property type="match status" value="1"/>
</dbReference>
<dbReference type="InterPro" id="IPR027417">
    <property type="entry name" value="P-loop_NTPase"/>
</dbReference>
<keyword evidence="2" id="KW-0378">Hydrolase</keyword>
<evidence type="ECO:0000259" key="5">
    <source>
        <dbReference type="PROSITE" id="PS51192"/>
    </source>
</evidence>
<dbReference type="PANTHER" id="PTHR47961:SF6">
    <property type="entry name" value="DNA-DIRECTED DNA POLYMERASE"/>
    <property type="match status" value="1"/>
</dbReference>
<comment type="caution">
    <text evidence="7">The sequence shown here is derived from an EMBL/GenBank/DDBJ whole genome shotgun (WGS) entry which is preliminary data.</text>
</comment>
<dbReference type="Pfam" id="PF00270">
    <property type="entry name" value="DEAD"/>
    <property type="match status" value="1"/>
</dbReference>
<proteinExistence type="predicted"/>
<dbReference type="InterPro" id="IPR050474">
    <property type="entry name" value="Hel308_SKI2-like"/>
</dbReference>
<keyword evidence="4" id="KW-0067">ATP-binding</keyword>
<dbReference type="Pfam" id="PF00271">
    <property type="entry name" value="Helicase_C"/>
    <property type="match status" value="1"/>
</dbReference>
<dbReference type="SUPFAM" id="SSF52540">
    <property type="entry name" value="P-loop containing nucleoside triphosphate hydrolases"/>
    <property type="match status" value="1"/>
</dbReference>
<dbReference type="RefSeq" id="WP_182208231.1">
    <property type="nucleotide sequence ID" value="NZ_JACGBJ010000002.1"/>
</dbReference>
<dbReference type="EMBL" id="JACGBJ010000002">
    <property type="protein sequence ID" value="MBA5800729.1"/>
    <property type="molecule type" value="Genomic_DNA"/>
</dbReference>
<evidence type="ECO:0000256" key="2">
    <source>
        <dbReference type="ARBA" id="ARBA00022801"/>
    </source>
</evidence>
<reference evidence="7 8" key="1">
    <citation type="submission" date="2020-07" db="EMBL/GenBank/DDBJ databases">
        <authorList>
            <person name="Sun Q."/>
        </authorList>
    </citation>
    <scope>NUCLEOTIDE SEQUENCE [LARGE SCALE GENOMIC DNA]</scope>
    <source>
        <strain evidence="7 8">WYCCWR 11317</strain>
    </source>
</reference>
<sequence length="696" mass="78896">MTFEAVNWVEVGRNSGDDLKRSVFRLLRNASAAINGDDPHDPKLLEVVPRLADLIATKPELKSFKEAYSALARATGLWNYIDKSSADTADAIVAEAVTADELGVTFHREQIAVLNDLLAGRNVILSAPTSFGKSLLIDALLATGKYERIAIVLPTIALLDEFRRRLRRRFRDRFDVIMHPGDVVGDGPTIFLGTQERLLNRDDLGSLDLTVVDEFYKLDADRKDERSASLNAAVYRLLARSRQFFFLGPNIDTVRVSGGGRWQFNFIKTRFATVAVDTFDLRAIPDKRERLLEEIGKEENWPALVFVSSPDKANTLASEAAKEMAVTESRGEFSDWLGENVGSRWSVVRSVRFGFAVHHGRIPRAIASHMVRLFNTGHLPVLFCTSTLIEGVNTAAKTVLIYDKQIKRADYDFFTFSNIKGRAGRLGEHHIGRVFLFNEPPEQVEMEVSPTVFSDEDDAPDDYVVFLEDEDKSDVVEDRISELRRSLDLDPAGLRLAASIGLDVVAEIKRTVENRLRFSTQLVFRGQPDYDTIRVLVNVVTQVKKVGEYGAKSEAQLVLRISRLRRARTIKEFLREHDDNLQEKELDFDLVFKFLRACEYGLPQIFSIIEIYVKRKHPEADYHLFLRSLARWFRAEELKNLDEEGVPIQITERFHRNGDTYSSLVERLSTAVTSRSPQLSEFERAWVANALDIPLG</sequence>
<dbReference type="PROSITE" id="PS51192">
    <property type="entry name" value="HELICASE_ATP_BIND_1"/>
    <property type="match status" value="1"/>
</dbReference>
<dbReference type="InterPro" id="IPR014001">
    <property type="entry name" value="Helicase_ATP-bd"/>
</dbReference>
<dbReference type="PANTHER" id="PTHR47961">
    <property type="entry name" value="DNA POLYMERASE THETA, PUTATIVE (AFU_ORTHOLOGUE AFUA_1G05260)-RELATED"/>
    <property type="match status" value="1"/>
</dbReference>
<dbReference type="SMART" id="SM00487">
    <property type="entry name" value="DEXDc"/>
    <property type="match status" value="1"/>
</dbReference>
<evidence type="ECO:0000256" key="3">
    <source>
        <dbReference type="ARBA" id="ARBA00022806"/>
    </source>
</evidence>